<dbReference type="InterPro" id="IPR053150">
    <property type="entry name" value="Teicoplanin_resist-assoc"/>
</dbReference>
<dbReference type="RefSeq" id="WP_109055929.1">
    <property type="nucleotide sequence ID" value="NZ_QFFM01000001.1"/>
</dbReference>
<dbReference type="Pfam" id="PF06271">
    <property type="entry name" value="RDD"/>
    <property type="match status" value="1"/>
</dbReference>
<evidence type="ECO:0000256" key="4">
    <source>
        <dbReference type="ARBA" id="ARBA00023136"/>
    </source>
</evidence>
<feature type="transmembrane region" description="Helical" evidence="5">
    <location>
        <begin position="103"/>
        <end position="121"/>
    </location>
</feature>
<gene>
    <name evidence="8" type="ORF">DF196_00190</name>
</gene>
<dbReference type="AlphaFoldDB" id="A0A2U2NCZ6"/>
<feature type="transmembrane region" description="Helical" evidence="5">
    <location>
        <begin position="128"/>
        <end position="154"/>
    </location>
</feature>
<evidence type="ECO:0000313" key="8">
    <source>
        <dbReference type="EMBL" id="PWG66982.1"/>
    </source>
</evidence>
<evidence type="ECO:0000256" key="5">
    <source>
        <dbReference type="SAM" id="Phobius"/>
    </source>
</evidence>
<feature type="transmembrane region" description="Helical" evidence="5">
    <location>
        <begin position="208"/>
        <end position="234"/>
    </location>
</feature>
<evidence type="ECO:0000259" key="6">
    <source>
        <dbReference type="Pfam" id="PF04892"/>
    </source>
</evidence>
<dbReference type="PANTHER" id="PTHR36834">
    <property type="entry name" value="MEMBRANE PROTEIN-RELATED"/>
    <property type="match status" value="1"/>
</dbReference>
<keyword evidence="9" id="KW-1185">Reference proteome</keyword>
<reference evidence="8 9" key="1">
    <citation type="journal article" date="2018" name="Int. J. Syst. Evol. Microbiol.">
        <title>Bifidobacterium callitrichidarum sp. nov. from the faeces of the emperor tamarin (Saguinus imperator).</title>
        <authorList>
            <person name="Modesto M."/>
            <person name="Michelini S."/>
            <person name="Sansosti M.C."/>
            <person name="De Filippo C."/>
            <person name="Cavalieri D."/>
            <person name="Qvirist L."/>
            <person name="Andlid T."/>
            <person name="Spiezio C."/>
            <person name="Sandri C."/>
            <person name="Pascarelli S."/>
            <person name="Sgorbati B."/>
            <person name="Mattarelli P."/>
        </authorList>
    </citation>
    <scope>NUCLEOTIDE SEQUENCE [LARGE SCALE GENOMIC DNA]</scope>
    <source>
        <strain evidence="8 9">TRI 5</strain>
    </source>
</reference>
<keyword evidence="4 5" id="KW-0472">Membrane</keyword>
<dbReference type="GO" id="GO:0016020">
    <property type="term" value="C:membrane"/>
    <property type="evidence" value="ECO:0007669"/>
    <property type="project" value="UniProtKB-SubCell"/>
</dbReference>
<evidence type="ECO:0000256" key="3">
    <source>
        <dbReference type="ARBA" id="ARBA00022989"/>
    </source>
</evidence>
<comment type="subcellular location">
    <subcellularLocation>
        <location evidence="1">Membrane</location>
        <topology evidence="1">Multi-pass membrane protein</topology>
    </subcellularLocation>
</comment>
<evidence type="ECO:0000256" key="1">
    <source>
        <dbReference type="ARBA" id="ARBA00004141"/>
    </source>
</evidence>
<keyword evidence="2 5" id="KW-0812">Transmembrane</keyword>
<feature type="transmembrane region" description="Helical" evidence="5">
    <location>
        <begin position="335"/>
        <end position="352"/>
    </location>
</feature>
<comment type="caution">
    <text evidence="8">The sequence shown here is derived from an EMBL/GenBank/DDBJ whole genome shotgun (WGS) entry which is preliminary data.</text>
</comment>
<dbReference type="InterPro" id="IPR010432">
    <property type="entry name" value="RDD"/>
</dbReference>
<name>A0A2U2NCZ6_9BIFI</name>
<evidence type="ECO:0000256" key="2">
    <source>
        <dbReference type="ARBA" id="ARBA00022692"/>
    </source>
</evidence>
<dbReference type="InterPro" id="IPR006976">
    <property type="entry name" value="VanZ-like"/>
</dbReference>
<dbReference type="OrthoDB" id="4822551at2"/>
<proteinExistence type="predicted"/>
<feature type="transmembrane region" description="Helical" evidence="5">
    <location>
        <begin position="166"/>
        <end position="187"/>
    </location>
</feature>
<feature type="domain" description="VanZ-like" evidence="6">
    <location>
        <begin position="53"/>
        <end position="183"/>
    </location>
</feature>
<organism evidence="8 9">
    <name type="scientific">Bifidobacterium callitrichidarum</name>
    <dbReference type="NCBI Taxonomy" id="2052941"/>
    <lineage>
        <taxon>Bacteria</taxon>
        <taxon>Bacillati</taxon>
        <taxon>Actinomycetota</taxon>
        <taxon>Actinomycetes</taxon>
        <taxon>Bifidobacteriales</taxon>
        <taxon>Bifidobacteriaceae</taxon>
        <taxon>Bifidobacterium</taxon>
    </lineage>
</organism>
<dbReference type="Proteomes" id="UP000245876">
    <property type="component" value="Unassembled WGS sequence"/>
</dbReference>
<dbReference type="PANTHER" id="PTHR36834:SF1">
    <property type="entry name" value="INTEGRAL MEMBRANE PROTEIN"/>
    <property type="match status" value="1"/>
</dbReference>
<keyword evidence="3 5" id="KW-1133">Transmembrane helix</keyword>
<feature type="domain" description="RDD" evidence="7">
    <location>
        <begin position="202"/>
        <end position="332"/>
    </location>
</feature>
<accession>A0A2U2NCZ6</accession>
<evidence type="ECO:0000313" key="9">
    <source>
        <dbReference type="Proteomes" id="UP000245876"/>
    </source>
</evidence>
<dbReference type="Pfam" id="PF04892">
    <property type="entry name" value="VanZ"/>
    <property type="match status" value="1"/>
</dbReference>
<sequence length="361" mass="40563">MLRYLSYFSTSFIIAGVLWPIVSAVLTLPILAVHYHRHHRLRLLSAAADYLTVLYVLGLVAFTLYPMPDEPEAFCKDTAGQYAPQLDPLRFIEDVRYSGMTGVLQLVMNVVLFIPLGFVIARWLRWRWWAVLASGFVVSLLIETSQLTGFWGLYPCAYRQFDVDDLITNAMGALVGCWLAMVFGRWVPTASTPGRGDVNRKPGALHRAVAFAIDMIFVVLVYFPITFGVVLLFYKVAEPLQNGDFTLFGGRMTVGVDWLNFVAPAVGLLAFLIFQLLIPVFHRGQTLGGMYTHMTVETKERRGWRRAVFYVLRTALLGAMTFALIAGIAVGGLTLRYALYGFAALFLFELVIRRAPWDLLP</sequence>
<feature type="transmembrane region" description="Helical" evidence="5">
    <location>
        <begin position="307"/>
        <end position="329"/>
    </location>
</feature>
<evidence type="ECO:0000259" key="7">
    <source>
        <dbReference type="Pfam" id="PF06271"/>
    </source>
</evidence>
<protein>
    <submittedName>
        <fullName evidence="8">Teicoplanin resistance protein VanZ</fullName>
    </submittedName>
</protein>
<feature type="transmembrane region" description="Helical" evidence="5">
    <location>
        <begin position="47"/>
        <end position="67"/>
    </location>
</feature>
<feature type="transmembrane region" description="Helical" evidence="5">
    <location>
        <begin position="261"/>
        <end position="281"/>
    </location>
</feature>
<dbReference type="EMBL" id="QFFM01000001">
    <property type="protein sequence ID" value="PWG66982.1"/>
    <property type="molecule type" value="Genomic_DNA"/>
</dbReference>
<feature type="transmembrane region" description="Helical" evidence="5">
    <location>
        <begin position="12"/>
        <end position="35"/>
    </location>
</feature>